<name>A0A849L234_9RHOB</name>
<dbReference type="Proteomes" id="UP000572377">
    <property type="component" value="Unassembled WGS sequence"/>
</dbReference>
<accession>A0A849L234</accession>
<keyword evidence="1" id="KW-0472">Membrane</keyword>
<feature type="transmembrane region" description="Helical" evidence="1">
    <location>
        <begin position="20"/>
        <end position="38"/>
    </location>
</feature>
<protein>
    <submittedName>
        <fullName evidence="2">Uncharacterized protein</fullName>
    </submittedName>
</protein>
<keyword evidence="3" id="KW-1185">Reference proteome</keyword>
<evidence type="ECO:0000313" key="2">
    <source>
        <dbReference type="EMBL" id="NNU80304.1"/>
    </source>
</evidence>
<dbReference type="RefSeq" id="WP_171323950.1">
    <property type="nucleotide sequence ID" value="NZ_JABFBC010000001.1"/>
</dbReference>
<proteinExistence type="predicted"/>
<keyword evidence="1" id="KW-1133">Transmembrane helix</keyword>
<organism evidence="2 3">
    <name type="scientific">Halovulum dunhuangense</name>
    <dbReference type="NCBI Taxonomy" id="1505036"/>
    <lineage>
        <taxon>Bacteria</taxon>
        <taxon>Pseudomonadati</taxon>
        <taxon>Pseudomonadota</taxon>
        <taxon>Alphaproteobacteria</taxon>
        <taxon>Rhodobacterales</taxon>
        <taxon>Paracoccaceae</taxon>
        <taxon>Halovulum</taxon>
    </lineage>
</organism>
<comment type="caution">
    <text evidence="2">The sequence shown here is derived from an EMBL/GenBank/DDBJ whole genome shotgun (WGS) entry which is preliminary data.</text>
</comment>
<gene>
    <name evidence="2" type="ORF">HMH01_07605</name>
</gene>
<dbReference type="AlphaFoldDB" id="A0A849L234"/>
<evidence type="ECO:0000313" key="3">
    <source>
        <dbReference type="Proteomes" id="UP000572377"/>
    </source>
</evidence>
<dbReference type="EMBL" id="JABFBC010000001">
    <property type="protein sequence ID" value="NNU80304.1"/>
    <property type="molecule type" value="Genomic_DNA"/>
</dbReference>
<reference evidence="2 3" key="1">
    <citation type="submission" date="2020-05" db="EMBL/GenBank/DDBJ databases">
        <title>Gimesia benthica sp. nov., a novel planctomycete isolated from a deep-sea water sample of the Northwest Indian Ocean.</title>
        <authorList>
            <person name="Wang J."/>
            <person name="Ruan C."/>
            <person name="Song L."/>
            <person name="Zhu Y."/>
            <person name="Li A."/>
            <person name="Zheng X."/>
            <person name="Wang L."/>
            <person name="Lu Z."/>
            <person name="Huang Y."/>
            <person name="Du W."/>
            <person name="Zhou Y."/>
            <person name="Huang L."/>
            <person name="Dai X."/>
        </authorList>
    </citation>
    <scope>NUCLEOTIDE SEQUENCE [LARGE SCALE GENOMIC DNA]</scope>
    <source>
        <strain evidence="2 3">YYQ-30</strain>
    </source>
</reference>
<keyword evidence="1" id="KW-0812">Transmembrane</keyword>
<evidence type="ECO:0000256" key="1">
    <source>
        <dbReference type="SAM" id="Phobius"/>
    </source>
</evidence>
<sequence>MIDLATHGVASRSPITRRRVLGAGLGLAVALPAARIGWLRLQDNPLPQVPAPRPVLRNGWVLDATDPTGEPR</sequence>